<dbReference type="AlphaFoldDB" id="A0A9X4MH59"/>
<dbReference type="Proteomes" id="UP001154240">
    <property type="component" value="Unassembled WGS sequence"/>
</dbReference>
<protein>
    <submittedName>
        <fullName evidence="1">Uncharacterized protein</fullName>
    </submittedName>
</protein>
<accession>A0A9X4MH59</accession>
<gene>
    <name evidence="1" type="ORF">OLX77_06275</name>
</gene>
<dbReference type="EMBL" id="JAPHEH010000001">
    <property type="protein sequence ID" value="MDG4475765.1"/>
    <property type="molecule type" value="Genomic_DNA"/>
</dbReference>
<evidence type="ECO:0000313" key="1">
    <source>
        <dbReference type="EMBL" id="MDG4475765.1"/>
    </source>
</evidence>
<sequence>MDSNPPEAESLVEPLPILQNLAVFSNQFIRDICDKKPPHIMARRFKNLFPLKMIPVLETCLSVADAVGNVSGVIRYGLTKLKFRSKCIATTHRYEKKPPAASSAA</sequence>
<organism evidence="1 2">
    <name type="scientific">Thiovibrio frasassiensis</name>
    <dbReference type="NCBI Taxonomy" id="2984131"/>
    <lineage>
        <taxon>Bacteria</taxon>
        <taxon>Pseudomonadati</taxon>
        <taxon>Thermodesulfobacteriota</taxon>
        <taxon>Desulfobulbia</taxon>
        <taxon>Desulfobulbales</taxon>
        <taxon>Thiovibrionaceae</taxon>
        <taxon>Thiovibrio</taxon>
    </lineage>
</organism>
<proteinExistence type="predicted"/>
<reference evidence="1" key="1">
    <citation type="journal article" date="2022" name="bioRxiv">
        <title>Thiovibrio frasassiensisgen. nov., sp. nov., an autotrophic, elemental sulfur disproportionating bacterium isolated from sulfidic karst sediment, and proposal of Thiovibrionaceae fam. nov.</title>
        <authorList>
            <person name="Aronson H."/>
            <person name="Thomas C."/>
            <person name="Bhattacharyya M."/>
            <person name="Eckstein S."/>
            <person name="Jensen S."/>
            <person name="Barco R."/>
            <person name="Macalady J."/>
            <person name="Amend J."/>
        </authorList>
    </citation>
    <scope>NUCLEOTIDE SEQUENCE</scope>
    <source>
        <strain evidence="1">RS19-109</strain>
    </source>
</reference>
<comment type="caution">
    <text evidence="1">The sequence shown here is derived from an EMBL/GenBank/DDBJ whole genome shotgun (WGS) entry which is preliminary data.</text>
</comment>
<name>A0A9X4MH59_9BACT</name>
<evidence type="ECO:0000313" key="2">
    <source>
        <dbReference type="Proteomes" id="UP001154240"/>
    </source>
</evidence>
<dbReference type="RefSeq" id="WP_307632740.1">
    <property type="nucleotide sequence ID" value="NZ_JAPHEH010000001.1"/>
</dbReference>
<keyword evidence="2" id="KW-1185">Reference proteome</keyword>
<reference evidence="1" key="2">
    <citation type="submission" date="2022-10" db="EMBL/GenBank/DDBJ databases">
        <authorList>
            <person name="Aronson H.S."/>
        </authorList>
    </citation>
    <scope>NUCLEOTIDE SEQUENCE</scope>
    <source>
        <strain evidence="1">RS19-109</strain>
    </source>
</reference>